<dbReference type="Proteomes" id="UP000515908">
    <property type="component" value="Chromosome 21"/>
</dbReference>
<dbReference type="InterPro" id="IPR011009">
    <property type="entry name" value="Kinase-like_dom_sf"/>
</dbReference>
<comment type="similarity">
    <text evidence="1">Belongs to the protein kinase superfamily. CMGC Ser/Thr protein kinase family. CDC2/CDKX subfamily.</text>
</comment>
<evidence type="ECO:0000256" key="1">
    <source>
        <dbReference type="ARBA" id="ARBA00006485"/>
    </source>
</evidence>
<gene>
    <name evidence="9" type="ORF">ADEAN_000901900</name>
</gene>
<evidence type="ECO:0000256" key="5">
    <source>
        <dbReference type="ARBA" id="ARBA00022777"/>
    </source>
</evidence>
<dbReference type="GO" id="GO:0005524">
    <property type="term" value="F:ATP binding"/>
    <property type="evidence" value="ECO:0007669"/>
    <property type="project" value="UniProtKB-KW"/>
</dbReference>
<evidence type="ECO:0000256" key="3">
    <source>
        <dbReference type="ARBA" id="ARBA00022679"/>
    </source>
</evidence>
<dbReference type="PROSITE" id="PS00108">
    <property type="entry name" value="PROTEIN_KINASE_ST"/>
    <property type="match status" value="1"/>
</dbReference>
<dbReference type="InterPro" id="IPR050108">
    <property type="entry name" value="CDK"/>
</dbReference>
<dbReference type="GO" id="GO:0004674">
    <property type="term" value="F:protein serine/threonine kinase activity"/>
    <property type="evidence" value="ECO:0007669"/>
    <property type="project" value="UniProtKB-KW"/>
</dbReference>
<dbReference type="InterPro" id="IPR008271">
    <property type="entry name" value="Ser/Thr_kinase_AS"/>
</dbReference>
<dbReference type="PANTHER" id="PTHR24056">
    <property type="entry name" value="CELL DIVISION PROTEIN KINASE"/>
    <property type="match status" value="1"/>
</dbReference>
<feature type="region of interest" description="Disordered" evidence="7">
    <location>
        <begin position="271"/>
        <end position="312"/>
    </location>
</feature>
<dbReference type="AlphaFoldDB" id="A0A7G2CQR8"/>
<organism evidence="9 10">
    <name type="scientific">Angomonas deanei</name>
    <dbReference type="NCBI Taxonomy" id="59799"/>
    <lineage>
        <taxon>Eukaryota</taxon>
        <taxon>Discoba</taxon>
        <taxon>Euglenozoa</taxon>
        <taxon>Kinetoplastea</taxon>
        <taxon>Metakinetoplastina</taxon>
        <taxon>Trypanosomatida</taxon>
        <taxon>Trypanosomatidae</taxon>
        <taxon>Strigomonadinae</taxon>
        <taxon>Angomonas</taxon>
    </lineage>
</organism>
<keyword evidence="10" id="KW-1185">Reference proteome</keyword>
<dbReference type="PROSITE" id="PS50011">
    <property type="entry name" value="PROTEIN_KINASE_DOM"/>
    <property type="match status" value="1"/>
</dbReference>
<proteinExistence type="inferred from homology"/>
<reference evidence="9 10" key="1">
    <citation type="submission" date="2020-08" db="EMBL/GenBank/DDBJ databases">
        <authorList>
            <person name="Newling K."/>
            <person name="Davey J."/>
            <person name="Forrester S."/>
        </authorList>
    </citation>
    <scope>NUCLEOTIDE SEQUENCE [LARGE SCALE GENOMIC DNA]</scope>
    <source>
        <strain evidence="10">Crithidia deanei Carvalho (ATCC PRA-265)</strain>
    </source>
</reference>
<dbReference type="SUPFAM" id="SSF56112">
    <property type="entry name" value="Protein kinase-like (PK-like)"/>
    <property type="match status" value="1"/>
</dbReference>
<evidence type="ECO:0000256" key="4">
    <source>
        <dbReference type="ARBA" id="ARBA00022741"/>
    </source>
</evidence>
<dbReference type="EMBL" id="LR877165">
    <property type="protein sequence ID" value="CAD2221487.1"/>
    <property type="molecule type" value="Genomic_DNA"/>
</dbReference>
<name>A0A7G2CQR8_9TRYP</name>
<keyword evidence="3" id="KW-0808">Transferase</keyword>
<dbReference type="VEuPathDB" id="TriTrypDB:ADEAN_000901900"/>
<sequence>MEHCLYDLRTYMKGIDPDTKVSYLHWSRINTHPDVPRVLLSKIKSILYQMFTGLQYLHEHRILHRDLKTANVLMDKTGLVKLCDFGLGRFYREGQPLSPSVVTPMYRAPELLFGIADYSHAVDVWSLGVIMAELFLKNPLMVCNGELELFQRMCEVLGGYPTEEQFPGLYQLPEAQSMLRSLTGIPPSTGPDGMRAALRSIFTKSPCVDCTILPESGFDLLFSILQWCPSQRPSARDVLQHPFFTEDPLPCCPAALLEPLPFLRAEGQHDPSATTVTTAAPVSVTSSPPSVSPGSGPTVKEDVLPSVASPLPEEEERIAREVRLLANVDEDVEE</sequence>
<keyword evidence="5 9" id="KW-0418">Kinase</keyword>
<dbReference type="PANTHER" id="PTHR24056:SF107">
    <property type="entry name" value="CYCLIN-DEPENDENT KINASE 11A-RELATED"/>
    <property type="match status" value="1"/>
</dbReference>
<evidence type="ECO:0000259" key="8">
    <source>
        <dbReference type="PROSITE" id="PS50011"/>
    </source>
</evidence>
<dbReference type="Pfam" id="PF00069">
    <property type="entry name" value="Pkinase"/>
    <property type="match status" value="1"/>
</dbReference>
<keyword evidence="6" id="KW-0067">ATP-binding</keyword>
<evidence type="ECO:0000256" key="7">
    <source>
        <dbReference type="SAM" id="MobiDB-lite"/>
    </source>
</evidence>
<accession>A0A7G2CQR8</accession>
<dbReference type="InterPro" id="IPR000719">
    <property type="entry name" value="Prot_kinase_dom"/>
</dbReference>
<dbReference type="SMART" id="SM00220">
    <property type="entry name" value="S_TKc"/>
    <property type="match status" value="1"/>
</dbReference>
<keyword evidence="4" id="KW-0547">Nucleotide-binding</keyword>
<dbReference type="GO" id="GO:0005634">
    <property type="term" value="C:nucleus"/>
    <property type="evidence" value="ECO:0007669"/>
    <property type="project" value="TreeGrafter"/>
</dbReference>
<evidence type="ECO:0000313" key="9">
    <source>
        <dbReference type="EMBL" id="CAD2221487.1"/>
    </source>
</evidence>
<feature type="compositionally biased region" description="Low complexity" evidence="7">
    <location>
        <begin position="271"/>
        <end position="298"/>
    </location>
</feature>
<dbReference type="Gene3D" id="1.10.510.10">
    <property type="entry name" value="Transferase(Phosphotransferase) domain 1"/>
    <property type="match status" value="1"/>
</dbReference>
<dbReference type="GO" id="GO:0007346">
    <property type="term" value="P:regulation of mitotic cell cycle"/>
    <property type="evidence" value="ECO:0007669"/>
    <property type="project" value="TreeGrafter"/>
</dbReference>
<evidence type="ECO:0000313" key="10">
    <source>
        <dbReference type="Proteomes" id="UP000515908"/>
    </source>
</evidence>
<evidence type="ECO:0000256" key="2">
    <source>
        <dbReference type="ARBA" id="ARBA00022527"/>
    </source>
</evidence>
<keyword evidence="2" id="KW-0723">Serine/threonine-protein kinase</keyword>
<feature type="domain" description="Protein kinase" evidence="8">
    <location>
        <begin position="1"/>
        <end position="244"/>
    </location>
</feature>
<evidence type="ECO:0000256" key="6">
    <source>
        <dbReference type="ARBA" id="ARBA00022840"/>
    </source>
</evidence>
<protein>
    <submittedName>
        <fullName evidence="9">Protein tyrosine kinase/Haspin like kinase domain/Protein kinase domain containing protein, putative</fullName>
    </submittedName>
</protein>